<proteinExistence type="predicted"/>
<sequence>MHSQICGTNRRVRWCGNWAASWRLTRPPPRCSRALREKRARAGQPHLGVIREARPAHDRTSSAKVQVAPIFSRETISLLLWRQEDTETVRDSVHTRHQREPPRTNASRRPSRQRATLELRSA</sequence>
<evidence type="ECO:0000313" key="2">
    <source>
        <dbReference type="Proteomes" id="UP000821845"/>
    </source>
</evidence>
<protein>
    <submittedName>
        <fullName evidence="1">Uncharacterized protein</fullName>
    </submittedName>
</protein>
<organism evidence="1 2">
    <name type="scientific">Hyalomma asiaticum</name>
    <name type="common">Tick</name>
    <dbReference type="NCBI Taxonomy" id="266040"/>
    <lineage>
        <taxon>Eukaryota</taxon>
        <taxon>Metazoa</taxon>
        <taxon>Ecdysozoa</taxon>
        <taxon>Arthropoda</taxon>
        <taxon>Chelicerata</taxon>
        <taxon>Arachnida</taxon>
        <taxon>Acari</taxon>
        <taxon>Parasitiformes</taxon>
        <taxon>Ixodida</taxon>
        <taxon>Ixodoidea</taxon>
        <taxon>Ixodidae</taxon>
        <taxon>Hyalomminae</taxon>
        <taxon>Hyalomma</taxon>
    </lineage>
</organism>
<accession>A0ACB7TD22</accession>
<reference evidence="1" key="1">
    <citation type="submission" date="2020-05" db="EMBL/GenBank/DDBJ databases">
        <title>Large-scale comparative analyses of tick genomes elucidate their genetic diversity and vector capacities.</title>
        <authorList>
            <person name="Jia N."/>
            <person name="Wang J."/>
            <person name="Shi W."/>
            <person name="Du L."/>
            <person name="Sun Y."/>
            <person name="Zhan W."/>
            <person name="Jiang J."/>
            <person name="Wang Q."/>
            <person name="Zhang B."/>
            <person name="Ji P."/>
            <person name="Sakyi L.B."/>
            <person name="Cui X."/>
            <person name="Yuan T."/>
            <person name="Jiang B."/>
            <person name="Yang W."/>
            <person name="Lam T.T.-Y."/>
            <person name="Chang Q."/>
            <person name="Ding S."/>
            <person name="Wang X."/>
            <person name="Zhu J."/>
            <person name="Ruan X."/>
            <person name="Zhao L."/>
            <person name="Wei J."/>
            <person name="Que T."/>
            <person name="Du C."/>
            <person name="Cheng J."/>
            <person name="Dai P."/>
            <person name="Han X."/>
            <person name="Huang E."/>
            <person name="Gao Y."/>
            <person name="Liu J."/>
            <person name="Shao H."/>
            <person name="Ye R."/>
            <person name="Li L."/>
            <person name="Wei W."/>
            <person name="Wang X."/>
            <person name="Wang C."/>
            <person name="Yang T."/>
            <person name="Huo Q."/>
            <person name="Li W."/>
            <person name="Guo W."/>
            <person name="Chen H."/>
            <person name="Zhou L."/>
            <person name="Ni X."/>
            <person name="Tian J."/>
            <person name="Zhou Y."/>
            <person name="Sheng Y."/>
            <person name="Liu T."/>
            <person name="Pan Y."/>
            <person name="Xia L."/>
            <person name="Li J."/>
            <person name="Zhao F."/>
            <person name="Cao W."/>
        </authorList>
    </citation>
    <scope>NUCLEOTIDE SEQUENCE</scope>
    <source>
        <strain evidence="1">Hyas-2018</strain>
    </source>
</reference>
<keyword evidence="2" id="KW-1185">Reference proteome</keyword>
<gene>
    <name evidence="1" type="ORF">HPB50_004597</name>
</gene>
<comment type="caution">
    <text evidence="1">The sequence shown here is derived from an EMBL/GenBank/DDBJ whole genome shotgun (WGS) entry which is preliminary data.</text>
</comment>
<dbReference type="Proteomes" id="UP000821845">
    <property type="component" value="Chromosome 1"/>
</dbReference>
<name>A0ACB7TD22_HYAAI</name>
<dbReference type="EMBL" id="CM023481">
    <property type="protein sequence ID" value="KAH6944715.1"/>
    <property type="molecule type" value="Genomic_DNA"/>
</dbReference>
<evidence type="ECO:0000313" key="1">
    <source>
        <dbReference type="EMBL" id="KAH6944715.1"/>
    </source>
</evidence>